<feature type="region of interest" description="Disordered" evidence="1">
    <location>
        <begin position="58"/>
        <end position="80"/>
    </location>
</feature>
<keyword evidence="3" id="KW-1185">Reference proteome</keyword>
<comment type="caution">
    <text evidence="2">The sequence shown here is derived from an EMBL/GenBank/DDBJ whole genome shotgun (WGS) entry which is preliminary data.</text>
</comment>
<name>A0AA38TZC9_9ASTR</name>
<evidence type="ECO:0000313" key="3">
    <source>
        <dbReference type="Proteomes" id="UP001172457"/>
    </source>
</evidence>
<dbReference type="EMBL" id="JARYMX010000002">
    <property type="protein sequence ID" value="KAJ9559598.1"/>
    <property type="molecule type" value="Genomic_DNA"/>
</dbReference>
<protein>
    <submittedName>
        <fullName evidence="2">Uncharacterized protein</fullName>
    </submittedName>
</protein>
<dbReference type="AlphaFoldDB" id="A0AA38TZC9"/>
<reference evidence="2" key="1">
    <citation type="submission" date="2023-03" db="EMBL/GenBank/DDBJ databases">
        <title>Chromosome-scale reference genome and RAD-based genetic map of yellow starthistle (Centaurea solstitialis) reveal putative structural variation and QTLs associated with invader traits.</title>
        <authorList>
            <person name="Reatini B."/>
            <person name="Cang F.A."/>
            <person name="Jiang Q."/>
            <person name="Mckibben M.T.W."/>
            <person name="Barker M.S."/>
            <person name="Rieseberg L.H."/>
            <person name="Dlugosch K.M."/>
        </authorList>
    </citation>
    <scope>NUCLEOTIDE SEQUENCE</scope>
    <source>
        <strain evidence="2">CAN-66</strain>
        <tissue evidence="2">Leaf</tissue>
    </source>
</reference>
<gene>
    <name evidence="2" type="ORF">OSB04_004758</name>
</gene>
<evidence type="ECO:0000313" key="2">
    <source>
        <dbReference type="EMBL" id="KAJ9559598.1"/>
    </source>
</evidence>
<dbReference type="Proteomes" id="UP001172457">
    <property type="component" value="Chromosome 2"/>
</dbReference>
<sequence>MKSFGGSTVCELCHHHQASFYCCSDSAFLCSIAILKFTPPTSLLLVTSAYLSVNHHHRRHHSSSSSSSSSTTSKSHKANNKAKMGLGVNSSLEVIEVAIRAFEASWGVVVWPYRLLLAASLWLGVMTTMFTKKDDDDDKKNKIRISLLVKRLQEISGVPANSIMLAQSKLLLKMMKHQHQHHQQQHLEEGWDETT</sequence>
<feature type="compositionally biased region" description="Low complexity" evidence="1">
    <location>
        <begin position="63"/>
        <end position="73"/>
    </location>
</feature>
<organism evidence="2 3">
    <name type="scientific">Centaurea solstitialis</name>
    <name type="common">yellow star-thistle</name>
    <dbReference type="NCBI Taxonomy" id="347529"/>
    <lineage>
        <taxon>Eukaryota</taxon>
        <taxon>Viridiplantae</taxon>
        <taxon>Streptophyta</taxon>
        <taxon>Embryophyta</taxon>
        <taxon>Tracheophyta</taxon>
        <taxon>Spermatophyta</taxon>
        <taxon>Magnoliopsida</taxon>
        <taxon>eudicotyledons</taxon>
        <taxon>Gunneridae</taxon>
        <taxon>Pentapetalae</taxon>
        <taxon>asterids</taxon>
        <taxon>campanulids</taxon>
        <taxon>Asterales</taxon>
        <taxon>Asteraceae</taxon>
        <taxon>Carduoideae</taxon>
        <taxon>Cardueae</taxon>
        <taxon>Centaureinae</taxon>
        <taxon>Centaurea</taxon>
    </lineage>
</organism>
<proteinExistence type="predicted"/>
<accession>A0AA38TZC9</accession>
<evidence type="ECO:0000256" key="1">
    <source>
        <dbReference type="SAM" id="MobiDB-lite"/>
    </source>
</evidence>